<feature type="domain" description="Isopropylmalate dehydrogenase-like" evidence="18">
    <location>
        <begin position="1"/>
        <end position="168"/>
    </location>
</feature>
<dbReference type="AlphaFoldDB" id="A0A5S9MFA2"/>
<keyword evidence="12" id="KW-0460">Magnesium</keyword>
<evidence type="ECO:0000256" key="17">
    <source>
        <dbReference type="ARBA" id="ARBA00033138"/>
    </source>
</evidence>
<dbReference type="GO" id="GO:0000287">
    <property type="term" value="F:magnesium ion binding"/>
    <property type="evidence" value="ECO:0007669"/>
    <property type="project" value="InterPro"/>
</dbReference>
<evidence type="ECO:0000256" key="1">
    <source>
        <dbReference type="ARBA" id="ARBA00000624"/>
    </source>
</evidence>
<evidence type="ECO:0000256" key="8">
    <source>
        <dbReference type="ARBA" id="ARBA00019276"/>
    </source>
</evidence>
<evidence type="ECO:0000313" key="20">
    <source>
        <dbReference type="Proteomes" id="UP000464658"/>
    </source>
</evidence>
<evidence type="ECO:0000256" key="14">
    <source>
        <dbReference type="ARBA" id="ARBA00023027"/>
    </source>
</evidence>
<dbReference type="Pfam" id="PF00180">
    <property type="entry name" value="Iso_dh"/>
    <property type="match status" value="1"/>
</dbReference>
<comment type="catalytic activity">
    <reaction evidence="1">
        <text>(2R,3S)-3-isopropylmalate + NAD(+) = 4-methyl-2-oxopentanoate + CO2 + NADH</text>
        <dbReference type="Rhea" id="RHEA:32271"/>
        <dbReference type="ChEBI" id="CHEBI:16526"/>
        <dbReference type="ChEBI" id="CHEBI:17865"/>
        <dbReference type="ChEBI" id="CHEBI:35121"/>
        <dbReference type="ChEBI" id="CHEBI:57540"/>
        <dbReference type="ChEBI" id="CHEBI:57945"/>
        <dbReference type="EC" id="1.1.1.85"/>
    </reaction>
</comment>
<comment type="cofactor">
    <cofactor evidence="2">
        <name>Mn(2+)</name>
        <dbReference type="ChEBI" id="CHEBI:29035"/>
    </cofactor>
</comment>
<dbReference type="EMBL" id="AP021906">
    <property type="protein sequence ID" value="BBP91292.1"/>
    <property type="molecule type" value="Genomic_DNA"/>
</dbReference>
<evidence type="ECO:0000256" key="12">
    <source>
        <dbReference type="ARBA" id="ARBA00022842"/>
    </source>
</evidence>
<evidence type="ECO:0000259" key="18">
    <source>
        <dbReference type="SMART" id="SM01329"/>
    </source>
</evidence>
<keyword evidence="15" id="KW-0100">Branched-chain amino acid biosynthesis</keyword>
<organism evidence="19 20">
    <name type="scientific">Bacillus safensis</name>
    <dbReference type="NCBI Taxonomy" id="561879"/>
    <lineage>
        <taxon>Bacteria</taxon>
        <taxon>Bacillati</taxon>
        <taxon>Bacillota</taxon>
        <taxon>Bacilli</taxon>
        <taxon>Bacillales</taxon>
        <taxon>Bacillaceae</taxon>
        <taxon>Bacillus</taxon>
    </lineage>
</organism>
<dbReference type="SUPFAM" id="SSF53659">
    <property type="entry name" value="Isocitrate/Isopropylmalate dehydrogenase-like"/>
    <property type="match status" value="1"/>
</dbReference>
<evidence type="ECO:0000256" key="9">
    <source>
        <dbReference type="ARBA" id="ARBA00022430"/>
    </source>
</evidence>
<dbReference type="PANTHER" id="PTHR42979">
    <property type="entry name" value="3-ISOPROPYLMALATE DEHYDROGENASE"/>
    <property type="match status" value="1"/>
</dbReference>
<dbReference type="SMART" id="SM01329">
    <property type="entry name" value="Iso_dh"/>
    <property type="match status" value="1"/>
</dbReference>
<keyword evidence="13" id="KW-0560">Oxidoreductase</keyword>
<evidence type="ECO:0000256" key="7">
    <source>
        <dbReference type="ARBA" id="ARBA00013101"/>
    </source>
</evidence>
<evidence type="ECO:0000256" key="5">
    <source>
        <dbReference type="ARBA" id="ARBA00008319"/>
    </source>
</evidence>
<evidence type="ECO:0000256" key="3">
    <source>
        <dbReference type="ARBA" id="ARBA00001946"/>
    </source>
</evidence>
<keyword evidence="14" id="KW-0520">NAD</keyword>
<evidence type="ECO:0000256" key="11">
    <source>
        <dbReference type="ARBA" id="ARBA00022723"/>
    </source>
</evidence>
<evidence type="ECO:0000256" key="4">
    <source>
        <dbReference type="ARBA" id="ARBA00004762"/>
    </source>
</evidence>
<evidence type="ECO:0000256" key="13">
    <source>
        <dbReference type="ARBA" id="ARBA00023002"/>
    </source>
</evidence>
<dbReference type="EC" id="1.1.1.85" evidence="7"/>
<comment type="cofactor">
    <cofactor evidence="3">
        <name>Mg(2+)</name>
        <dbReference type="ChEBI" id="CHEBI:18420"/>
    </cofactor>
</comment>
<evidence type="ECO:0000256" key="2">
    <source>
        <dbReference type="ARBA" id="ARBA00001936"/>
    </source>
</evidence>
<dbReference type="InterPro" id="IPR024084">
    <property type="entry name" value="IsoPropMal-DH-like_dom"/>
</dbReference>
<evidence type="ECO:0000256" key="6">
    <source>
        <dbReference type="ARBA" id="ARBA00011738"/>
    </source>
</evidence>
<keyword evidence="11" id="KW-0479">Metal-binding</keyword>
<dbReference type="InterPro" id="IPR004429">
    <property type="entry name" value="Isopropylmalate_DH"/>
</dbReference>
<dbReference type="GO" id="GO:0009098">
    <property type="term" value="P:L-leucine biosynthetic process"/>
    <property type="evidence" value="ECO:0007669"/>
    <property type="project" value="UniProtKB-UniPathway"/>
</dbReference>
<comment type="subunit">
    <text evidence="6">Homodimer.</text>
</comment>
<comment type="similarity">
    <text evidence="5">Belongs to the isocitrate and isopropylmalate dehydrogenases family. LeuB type 1 subfamily.</text>
</comment>
<accession>A0A5S9MFA2</accession>
<evidence type="ECO:0000313" key="19">
    <source>
        <dbReference type="EMBL" id="BBP91292.1"/>
    </source>
</evidence>
<dbReference type="UniPathway" id="UPA00048">
    <property type="reaction ID" value="UER00072"/>
</dbReference>
<protein>
    <recommendedName>
        <fullName evidence="8">3-isopropylmalate dehydrogenase</fullName>
        <ecNumber evidence="7">1.1.1.85</ecNumber>
    </recommendedName>
    <alternativeName>
        <fullName evidence="17">3-IPM-DH</fullName>
    </alternativeName>
    <alternativeName>
        <fullName evidence="16">Beta-IPM dehydrogenase</fullName>
    </alternativeName>
</protein>
<dbReference type="Proteomes" id="UP000464658">
    <property type="component" value="Chromosome"/>
</dbReference>
<dbReference type="GO" id="GO:0005829">
    <property type="term" value="C:cytosol"/>
    <property type="evidence" value="ECO:0007669"/>
    <property type="project" value="TreeGrafter"/>
</dbReference>
<name>A0A5S9MFA2_BACIA</name>
<dbReference type="InterPro" id="IPR019818">
    <property type="entry name" value="IsoCit/isopropylmalate_DH_CS"/>
</dbReference>
<evidence type="ECO:0000256" key="15">
    <source>
        <dbReference type="ARBA" id="ARBA00023304"/>
    </source>
</evidence>
<evidence type="ECO:0000256" key="10">
    <source>
        <dbReference type="ARBA" id="ARBA00022605"/>
    </source>
</evidence>
<sequence>MTSVDKANVLASSKLWRDAVEEVAAQYPEVEFEHMLVDNAAMQLIYKPAQFDVIVTENMFGDILSDEASMITGSLGMLPSASLSSTGLHLYEPIHGSAPDIAGQNVANPLATILSAASLLRTSFALEEEAAAIEEEVEAVLASGKRTKKDLAAKEGTYQTTEEITNAVVDALKQRVQNHCVNRILWN</sequence>
<gene>
    <name evidence="19" type="ORF">BsIDN1_49100</name>
</gene>
<dbReference type="GO" id="GO:0003862">
    <property type="term" value="F:3-isopropylmalate dehydrogenase activity"/>
    <property type="evidence" value="ECO:0007669"/>
    <property type="project" value="UniProtKB-EC"/>
</dbReference>
<evidence type="ECO:0000256" key="16">
    <source>
        <dbReference type="ARBA" id="ARBA00030010"/>
    </source>
</evidence>
<comment type="pathway">
    <text evidence="4">Amino-acid biosynthesis; L-leucine biosynthesis; L-leucine from 3-methyl-2-oxobutanoate: step 3/4.</text>
</comment>
<proteinExistence type="inferred from homology"/>
<dbReference type="Gene3D" id="3.40.718.10">
    <property type="entry name" value="Isopropylmalate Dehydrogenase"/>
    <property type="match status" value="1"/>
</dbReference>
<dbReference type="PROSITE" id="PS00470">
    <property type="entry name" value="IDH_IMDH"/>
    <property type="match status" value="1"/>
</dbReference>
<keyword evidence="9" id="KW-0432">Leucine biosynthesis</keyword>
<reference evidence="19 20" key="1">
    <citation type="submission" date="2019-12" db="EMBL/GenBank/DDBJ databases">
        <title>Full genome sequence of a Bacillus safensis strain isolated from commercially available natto in Indonesia.</title>
        <authorList>
            <person name="Yoshida M."/>
            <person name="Uomi M."/>
            <person name="Waturangi D."/>
            <person name="Ekaputri J.J."/>
            <person name="Setiamarga D.H.E."/>
        </authorList>
    </citation>
    <scope>NUCLEOTIDE SEQUENCE [LARGE SCALE GENOMIC DNA]</scope>
    <source>
        <strain evidence="19 20">IDN1</strain>
    </source>
</reference>
<dbReference type="PANTHER" id="PTHR42979:SF1">
    <property type="entry name" value="3-ISOPROPYLMALATE DEHYDROGENASE"/>
    <property type="match status" value="1"/>
</dbReference>
<keyword evidence="10" id="KW-0028">Amino-acid biosynthesis</keyword>
<dbReference type="GO" id="GO:0051287">
    <property type="term" value="F:NAD binding"/>
    <property type="evidence" value="ECO:0007669"/>
    <property type="project" value="InterPro"/>
</dbReference>